<protein>
    <submittedName>
        <fullName evidence="2">Uncharacterized protein</fullName>
    </submittedName>
</protein>
<feature type="region of interest" description="Disordered" evidence="1">
    <location>
        <begin position="174"/>
        <end position="208"/>
    </location>
</feature>
<evidence type="ECO:0000313" key="3">
    <source>
        <dbReference type="Proteomes" id="UP000240739"/>
    </source>
</evidence>
<dbReference type="EMBL" id="PYYB01000004">
    <property type="protein sequence ID" value="PTL54785.1"/>
    <property type="molecule type" value="Genomic_DNA"/>
</dbReference>
<dbReference type="AlphaFoldDB" id="A0A2T4UC29"/>
<feature type="region of interest" description="Disordered" evidence="1">
    <location>
        <begin position="79"/>
        <end position="102"/>
    </location>
</feature>
<dbReference type="RefSeq" id="WP_107570885.1">
    <property type="nucleotide sequence ID" value="NZ_PYYB01000004.1"/>
</dbReference>
<comment type="caution">
    <text evidence="2">The sequence shown here is derived from an EMBL/GenBank/DDBJ whole genome shotgun (WGS) entry which is preliminary data.</text>
</comment>
<evidence type="ECO:0000313" key="2">
    <source>
        <dbReference type="EMBL" id="PTL54785.1"/>
    </source>
</evidence>
<feature type="compositionally biased region" description="Basic and acidic residues" evidence="1">
    <location>
        <begin position="183"/>
        <end position="199"/>
    </location>
</feature>
<reference evidence="2 3" key="1">
    <citation type="submission" date="2018-03" db="EMBL/GenBank/DDBJ databases">
        <title>Aquarubrobacter algicola gen. nov., sp. nov., a novel actinobacterium isolated from shallow eutrophic lake during the end of cyanobacterial harmful algal blooms.</title>
        <authorList>
            <person name="Chun S.J."/>
        </authorList>
    </citation>
    <scope>NUCLEOTIDE SEQUENCE [LARGE SCALE GENOMIC DNA]</scope>
    <source>
        <strain evidence="2 3">Seoho-28</strain>
    </source>
</reference>
<proteinExistence type="predicted"/>
<gene>
    <name evidence="2" type="ORF">C7Y72_19520</name>
</gene>
<accession>A0A2T4UC29</accession>
<sequence length="208" mass="21902">MWFAILTPGTHECRPIAEPGVATLYCWNDIARIRIDGPAHDVASGLRMLRASLRRRGQAGHDPRCFVCGCPYPVPDPDGVLREAGPPDPEGLAMPADAADHQPPEHGPATLLLVHLADDVHDVRDEEALVVLAGTSVAMLVPLDALDHVGPLLSQTAATLEPARCEACDAVAPGGARAGGPGRAERRATARAAARADRRGHARRGRAA</sequence>
<dbReference type="OrthoDB" id="3261064at2"/>
<evidence type="ECO:0000256" key="1">
    <source>
        <dbReference type="SAM" id="MobiDB-lite"/>
    </source>
</evidence>
<dbReference type="Proteomes" id="UP000240739">
    <property type="component" value="Unassembled WGS sequence"/>
</dbReference>
<name>A0A2T4UC29_9ACTN</name>
<organism evidence="2 3">
    <name type="scientific">Paraconexibacter algicola</name>
    <dbReference type="NCBI Taxonomy" id="2133960"/>
    <lineage>
        <taxon>Bacteria</taxon>
        <taxon>Bacillati</taxon>
        <taxon>Actinomycetota</taxon>
        <taxon>Thermoleophilia</taxon>
        <taxon>Solirubrobacterales</taxon>
        <taxon>Paraconexibacteraceae</taxon>
        <taxon>Paraconexibacter</taxon>
    </lineage>
</organism>
<keyword evidence="3" id="KW-1185">Reference proteome</keyword>